<dbReference type="GO" id="GO:0006355">
    <property type="term" value="P:regulation of DNA-templated transcription"/>
    <property type="evidence" value="ECO:0007669"/>
    <property type="project" value="InterPro"/>
</dbReference>
<feature type="domain" description="HTH luxR-type" evidence="1">
    <location>
        <begin position="687"/>
        <end position="752"/>
    </location>
</feature>
<accession>A0A7W0HQ86</accession>
<dbReference type="PROSITE" id="PS50043">
    <property type="entry name" value="HTH_LUXR_2"/>
    <property type="match status" value="1"/>
</dbReference>
<comment type="caution">
    <text evidence="2">The sequence shown here is derived from an EMBL/GenBank/DDBJ whole genome shotgun (WGS) entry which is preliminary data.</text>
</comment>
<dbReference type="SUPFAM" id="SSF52540">
    <property type="entry name" value="P-loop containing nucleoside triphosphate hydrolases"/>
    <property type="match status" value="1"/>
</dbReference>
<dbReference type="PROSITE" id="PS00622">
    <property type="entry name" value="HTH_LUXR_1"/>
    <property type="match status" value="1"/>
</dbReference>
<dbReference type="InterPro" id="IPR016032">
    <property type="entry name" value="Sig_transdc_resp-reg_C-effctor"/>
</dbReference>
<organism evidence="2 3">
    <name type="scientific">Nonomuraea soli</name>
    <dbReference type="NCBI Taxonomy" id="1032476"/>
    <lineage>
        <taxon>Bacteria</taxon>
        <taxon>Bacillati</taxon>
        <taxon>Actinomycetota</taxon>
        <taxon>Actinomycetes</taxon>
        <taxon>Streptosporangiales</taxon>
        <taxon>Streptosporangiaceae</taxon>
        <taxon>Nonomuraea</taxon>
    </lineage>
</organism>
<keyword evidence="2" id="KW-0723">Serine/threonine-protein kinase</keyword>
<dbReference type="PANTHER" id="PTHR47691:SF3">
    <property type="entry name" value="HTH-TYPE TRANSCRIPTIONAL REGULATOR RV0890C-RELATED"/>
    <property type="match status" value="1"/>
</dbReference>
<dbReference type="InterPro" id="IPR000792">
    <property type="entry name" value="Tscrpt_reg_LuxR_C"/>
</dbReference>
<dbReference type="GO" id="GO:0003677">
    <property type="term" value="F:DNA binding"/>
    <property type="evidence" value="ECO:0007669"/>
    <property type="project" value="InterPro"/>
</dbReference>
<dbReference type="RefSeq" id="WP_181610189.1">
    <property type="nucleotide sequence ID" value="NZ_BAABAM010000002.1"/>
</dbReference>
<dbReference type="PANTHER" id="PTHR47691">
    <property type="entry name" value="REGULATOR-RELATED"/>
    <property type="match status" value="1"/>
</dbReference>
<dbReference type="InterPro" id="IPR036388">
    <property type="entry name" value="WH-like_DNA-bd_sf"/>
</dbReference>
<dbReference type="GO" id="GO:0043531">
    <property type="term" value="F:ADP binding"/>
    <property type="evidence" value="ECO:0007669"/>
    <property type="project" value="InterPro"/>
</dbReference>
<dbReference type="PRINTS" id="PR00038">
    <property type="entry name" value="HTHLUXR"/>
</dbReference>
<dbReference type="Gene3D" id="1.25.40.10">
    <property type="entry name" value="Tetratricopeptide repeat domain"/>
    <property type="match status" value="1"/>
</dbReference>
<proteinExistence type="predicted"/>
<evidence type="ECO:0000313" key="3">
    <source>
        <dbReference type="Proteomes" id="UP000530928"/>
    </source>
</evidence>
<dbReference type="EMBL" id="JACDUR010000003">
    <property type="protein sequence ID" value="MBA2891386.1"/>
    <property type="molecule type" value="Genomic_DNA"/>
</dbReference>
<dbReference type="EC" id="2.7.11.1" evidence="2"/>
<dbReference type="Proteomes" id="UP000530928">
    <property type="component" value="Unassembled WGS sequence"/>
</dbReference>
<reference evidence="2 3" key="1">
    <citation type="submission" date="2020-07" db="EMBL/GenBank/DDBJ databases">
        <title>Genomic Encyclopedia of Type Strains, Phase IV (KMG-IV): sequencing the most valuable type-strain genomes for metagenomic binning, comparative biology and taxonomic classification.</title>
        <authorList>
            <person name="Goeker M."/>
        </authorList>
    </citation>
    <scope>NUCLEOTIDE SEQUENCE [LARGE SCALE GENOMIC DNA]</scope>
    <source>
        <strain evidence="2 3">DSM 45533</strain>
    </source>
</reference>
<name>A0A7W0HQ86_9ACTN</name>
<dbReference type="GO" id="GO:0004674">
    <property type="term" value="F:protein serine/threonine kinase activity"/>
    <property type="evidence" value="ECO:0007669"/>
    <property type="project" value="UniProtKB-KW"/>
</dbReference>
<dbReference type="Pfam" id="PF00931">
    <property type="entry name" value="NB-ARC"/>
    <property type="match status" value="1"/>
</dbReference>
<protein>
    <submittedName>
        <fullName evidence="2">Non-specific serine/threonine protein kinase</fullName>
        <ecNumber evidence="2">2.7.11.1</ecNumber>
    </submittedName>
</protein>
<dbReference type="Pfam" id="PF00196">
    <property type="entry name" value="GerE"/>
    <property type="match status" value="1"/>
</dbReference>
<dbReference type="PRINTS" id="PR00364">
    <property type="entry name" value="DISEASERSIST"/>
</dbReference>
<keyword evidence="3" id="KW-1185">Reference proteome</keyword>
<dbReference type="InterPro" id="IPR011990">
    <property type="entry name" value="TPR-like_helical_dom_sf"/>
</dbReference>
<gene>
    <name evidence="2" type="ORF">HNR30_002727</name>
</gene>
<dbReference type="CDD" id="cd06170">
    <property type="entry name" value="LuxR_C_like"/>
    <property type="match status" value="1"/>
</dbReference>
<dbReference type="Gene3D" id="3.40.50.300">
    <property type="entry name" value="P-loop containing nucleotide triphosphate hydrolases"/>
    <property type="match status" value="1"/>
</dbReference>
<sequence>MSPAARAVDLPSAVTSFVGRRLEVPALVDALDSHRLVTVVGPGGVGKTRLTLQAVAAISHRYDGGVCMIELSGLRDPDLLPGALAARLGLPDQRAPMDAIIDFLRDTRFLIILDTCEHLIGACGALADEVLSRTGWACVLATSRQPLNTPGEHIFVLEPLPITAGGGDALELFEQRASAVVPGFTVEAANRQRVVDICSCLDGIPLAIELAAVRLRTMPLDRLAANLGKRLKVLTGSRHSRVERHRTLRMAIEWSHELCTEQERLLWRRLSVFAGGFDLDSAEDVCRSRELTGDDVLESLAGLVERCIVRRVGDDRYRMLDTIREFGAEQLEAAGDLVRMRDLHLARFTALAVEYGEHTFAADQLPRTRRLRVDHENLQVALEHAVTKPDLERATALSGGLWCYWHLVGRPAEGCTWQTRVLDLLPPEPSRERSWTLNIRAHLSMFCGHSREGVRDAREATEIGRLLGDPWLEGRGQLYILMGSDFLGDFETAIKASEITTRLLEAHDNYAGLGLFYGVRGNLMLHIGKLDEAIADCRRTRDQLDPAERWMNSYAYLISGMAQFLQGRMEEATESARLAMRMKHDLEDPVGTAYGLEVLAWISAAQERFERASWLLGAADMLWRRASERLSGQVVLESLHQRAMKAIQAGMDEGRHQEAWRAGAAHPLELTIASAEHDSDRLLRKVSAPAISALTQREYEVAVLAARGLSNREISEKLVISKRTVDAHMDHILTKLDVSRRAYIRDVLELTRPD</sequence>
<dbReference type="InterPro" id="IPR002182">
    <property type="entry name" value="NB-ARC"/>
</dbReference>
<dbReference type="SUPFAM" id="SSF48452">
    <property type="entry name" value="TPR-like"/>
    <property type="match status" value="1"/>
</dbReference>
<dbReference type="SMART" id="SM00421">
    <property type="entry name" value="HTH_LUXR"/>
    <property type="match status" value="1"/>
</dbReference>
<dbReference type="SUPFAM" id="SSF46894">
    <property type="entry name" value="C-terminal effector domain of the bipartite response regulators"/>
    <property type="match status" value="1"/>
</dbReference>
<dbReference type="InterPro" id="IPR027417">
    <property type="entry name" value="P-loop_NTPase"/>
</dbReference>
<evidence type="ECO:0000259" key="1">
    <source>
        <dbReference type="PROSITE" id="PS50043"/>
    </source>
</evidence>
<keyword evidence="2" id="KW-0418">Kinase</keyword>
<dbReference type="Gene3D" id="1.10.10.10">
    <property type="entry name" value="Winged helix-like DNA-binding domain superfamily/Winged helix DNA-binding domain"/>
    <property type="match status" value="1"/>
</dbReference>
<evidence type="ECO:0000313" key="2">
    <source>
        <dbReference type="EMBL" id="MBA2891386.1"/>
    </source>
</evidence>
<keyword evidence="2" id="KW-0808">Transferase</keyword>
<dbReference type="AlphaFoldDB" id="A0A7W0HQ86"/>